<reference evidence="18" key="2">
    <citation type="submission" date="2025-09" db="UniProtKB">
        <authorList>
            <consortium name="Ensembl"/>
        </authorList>
    </citation>
    <scope>IDENTIFICATION</scope>
</reference>
<dbReference type="PROSITE" id="PS50850">
    <property type="entry name" value="MFS"/>
    <property type="match status" value="1"/>
</dbReference>
<dbReference type="PRINTS" id="PR00171">
    <property type="entry name" value="SUGRTRNSPORT"/>
</dbReference>
<feature type="domain" description="Major facilitator superfamily (MFS) profile" evidence="17">
    <location>
        <begin position="36"/>
        <end position="501"/>
    </location>
</feature>
<dbReference type="Gene3D" id="1.20.1250.20">
    <property type="entry name" value="MFS general substrate transporter like domains"/>
    <property type="match status" value="1"/>
</dbReference>
<feature type="transmembrane region" description="Helical" evidence="16">
    <location>
        <begin position="446"/>
        <end position="466"/>
    </location>
</feature>
<comment type="subcellular location">
    <subcellularLocation>
        <location evidence="4">Cell membrane</location>
        <topology evidence="4">Multi-pass membrane protein</topology>
    </subcellularLocation>
</comment>
<dbReference type="GO" id="GO:0033300">
    <property type="term" value="F:dehydroascorbic acid transmembrane transporter activity"/>
    <property type="evidence" value="ECO:0007669"/>
    <property type="project" value="UniProtKB-ARBA"/>
</dbReference>
<feature type="transmembrane region" description="Helical" evidence="16">
    <location>
        <begin position="275"/>
        <end position="296"/>
    </location>
</feature>
<dbReference type="InterPro" id="IPR005828">
    <property type="entry name" value="MFS_sugar_transport-like"/>
</dbReference>
<dbReference type="PANTHER" id="PTHR48021:SF18">
    <property type="entry name" value="SOLUTE CARRIER FAMILY 2, FACILITATED GLUCOSE TRANSPORTER MEMBER 8"/>
    <property type="match status" value="1"/>
</dbReference>
<evidence type="ECO:0000256" key="16">
    <source>
        <dbReference type="SAM" id="Phobius"/>
    </source>
</evidence>
<feature type="transmembrane region" description="Helical" evidence="16">
    <location>
        <begin position="338"/>
        <end position="359"/>
    </location>
</feature>
<evidence type="ECO:0000256" key="12">
    <source>
        <dbReference type="ARBA" id="ARBA00059062"/>
    </source>
</evidence>
<proteinExistence type="inferred from homology"/>
<feature type="transmembrane region" description="Helical" evidence="16">
    <location>
        <begin position="37"/>
        <end position="60"/>
    </location>
</feature>
<keyword evidence="10" id="KW-0325">Glycoprotein</keyword>
<dbReference type="GO" id="GO:1904659">
    <property type="term" value="P:D-glucose transmembrane transport"/>
    <property type="evidence" value="ECO:0007669"/>
    <property type="project" value="TreeGrafter"/>
</dbReference>
<keyword evidence="19" id="KW-1185">Reference proteome</keyword>
<evidence type="ECO:0000256" key="4">
    <source>
        <dbReference type="ARBA" id="ARBA00004651"/>
    </source>
</evidence>
<evidence type="ECO:0000256" key="6">
    <source>
        <dbReference type="ARBA" id="ARBA00022475"/>
    </source>
</evidence>
<evidence type="ECO:0000256" key="9">
    <source>
        <dbReference type="ARBA" id="ARBA00023136"/>
    </source>
</evidence>
<evidence type="ECO:0000256" key="3">
    <source>
        <dbReference type="ARBA" id="ARBA00001787"/>
    </source>
</evidence>
<evidence type="ECO:0000256" key="15">
    <source>
        <dbReference type="ARBA" id="ARBA00080242"/>
    </source>
</evidence>
<dbReference type="PROSITE" id="PS00217">
    <property type="entry name" value="SUGAR_TRANSPORT_2"/>
    <property type="match status" value="1"/>
</dbReference>
<feature type="transmembrane region" description="Helical" evidence="16">
    <location>
        <begin position="135"/>
        <end position="156"/>
    </location>
</feature>
<dbReference type="Proteomes" id="UP000694383">
    <property type="component" value="Unplaced"/>
</dbReference>
<dbReference type="Pfam" id="PF00083">
    <property type="entry name" value="Sugar_tr"/>
    <property type="match status" value="1"/>
</dbReference>
<sequence length="518" mass="56269">MDSERRRLLDAESGDETPAGLISEQDAYLSKVKNVKLYLATFASVLGPMSFGFVLGYSSPAIPELTRISDPRLRLDDVQASWFGSIVTLGAAAGGLVGGWMVGRIGRKLSLMLCALPFVCGFTMIIAAQNILMLYVGRVLTGMASGVTSLVVPLYISEMAHEKVRGTLGSCVQLMVVLGILLVYFLGLFMDWRWLAICCSVPPTLMMVLMCFMPETPRFLLSQGKRREAEEALRFLRGPDAPVEWECARMEDASDSQGTSFHISDLKDPGVYKPLIIGVMLMVFQQMTGINAIMFYAENIFEQAHFEESDLASVIVGLIQVVFTAVAALIMDKAGRKILLIISGVLTVVSSVCSVQSCYSDEPQLILSFQGVAMTISTVALGVYFHLMSKPGSAVTDSTSVTAGQPDLSWLALASMAVFISGFAIGWGPIPWLIMSEIFPAKARGFASAMVVLSNWGMAFVVTKTFQDMLTSLTSAGTFWLFSSTCLVNILFTVFFIPETKGKTLEQIEAIFRGTSGP</sequence>
<evidence type="ECO:0000256" key="13">
    <source>
        <dbReference type="ARBA" id="ARBA00067382"/>
    </source>
</evidence>
<dbReference type="InterPro" id="IPR005829">
    <property type="entry name" value="Sugar_transporter_CS"/>
</dbReference>
<keyword evidence="9 16" id="KW-0472">Membrane</keyword>
<evidence type="ECO:0000313" key="18">
    <source>
        <dbReference type="Ensembl" id="ENSOSIP00000020367.1"/>
    </source>
</evidence>
<accession>A0A8C7XY98</accession>
<comment type="similarity">
    <text evidence="5">Belongs to the major facilitator superfamily. Sugar transporter (TC 2.A.1.1) family. Glucose transporter subfamily.</text>
</comment>
<organism evidence="18 19">
    <name type="scientific">Oryzias sinensis</name>
    <name type="common">Chinese medaka</name>
    <dbReference type="NCBI Taxonomy" id="183150"/>
    <lineage>
        <taxon>Eukaryota</taxon>
        <taxon>Metazoa</taxon>
        <taxon>Chordata</taxon>
        <taxon>Craniata</taxon>
        <taxon>Vertebrata</taxon>
        <taxon>Euteleostomi</taxon>
        <taxon>Actinopterygii</taxon>
        <taxon>Neopterygii</taxon>
        <taxon>Teleostei</taxon>
        <taxon>Neoteleostei</taxon>
        <taxon>Acanthomorphata</taxon>
        <taxon>Ovalentaria</taxon>
        <taxon>Atherinomorphae</taxon>
        <taxon>Beloniformes</taxon>
        <taxon>Adrianichthyidae</taxon>
        <taxon>Oryziinae</taxon>
        <taxon>Oryzias</taxon>
    </lineage>
</organism>
<comment type="catalytic activity">
    <reaction evidence="2">
        <text>D-glucose(out) = D-glucose(in)</text>
        <dbReference type="Rhea" id="RHEA:60376"/>
        <dbReference type="ChEBI" id="CHEBI:4167"/>
    </reaction>
</comment>
<protein>
    <recommendedName>
        <fullName evidence="13">Solute carrier family 2, facilitated glucose transporter member 8</fullName>
    </recommendedName>
    <alternativeName>
        <fullName evidence="14">Glucose transporter type 8</fullName>
    </alternativeName>
    <alternativeName>
        <fullName evidence="15">Glucose transporter type X1</fullName>
    </alternativeName>
</protein>
<dbReference type="GO" id="GO:0005886">
    <property type="term" value="C:plasma membrane"/>
    <property type="evidence" value="ECO:0007669"/>
    <property type="project" value="UniProtKB-SubCell"/>
</dbReference>
<dbReference type="PROSITE" id="PS00216">
    <property type="entry name" value="SUGAR_TRANSPORT_1"/>
    <property type="match status" value="1"/>
</dbReference>
<feature type="transmembrane region" description="Helical" evidence="16">
    <location>
        <begin position="109"/>
        <end position="129"/>
    </location>
</feature>
<dbReference type="FunFam" id="1.20.1250.20:FF:000055">
    <property type="entry name" value="Facilitated trehalose transporter Tret1-2 homolog"/>
    <property type="match status" value="1"/>
</dbReference>
<comment type="catalytic activity">
    <reaction evidence="3">
        <text>L-dehydroascorbate(out) = L-dehydroascorbate(in)</text>
        <dbReference type="Rhea" id="RHEA:60380"/>
        <dbReference type="ChEBI" id="CHEBI:58539"/>
    </reaction>
</comment>
<evidence type="ECO:0000256" key="10">
    <source>
        <dbReference type="ARBA" id="ARBA00023180"/>
    </source>
</evidence>
<feature type="transmembrane region" description="Helical" evidence="16">
    <location>
        <begin position="365"/>
        <end position="387"/>
    </location>
</feature>
<feature type="transmembrane region" description="Helical" evidence="16">
    <location>
        <begin position="478"/>
        <end position="497"/>
    </location>
</feature>
<evidence type="ECO:0000256" key="11">
    <source>
        <dbReference type="ARBA" id="ARBA00052140"/>
    </source>
</evidence>
<reference evidence="18" key="1">
    <citation type="submission" date="2025-08" db="UniProtKB">
        <authorList>
            <consortium name="Ensembl"/>
        </authorList>
    </citation>
    <scope>IDENTIFICATION</scope>
</reference>
<evidence type="ECO:0000256" key="8">
    <source>
        <dbReference type="ARBA" id="ARBA00022989"/>
    </source>
</evidence>
<dbReference type="AlphaFoldDB" id="A0A8C7XY98"/>
<evidence type="ECO:0000256" key="14">
    <source>
        <dbReference type="ARBA" id="ARBA00077395"/>
    </source>
</evidence>
<feature type="transmembrane region" description="Helical" evidence="16">
    <location>
        <begin position="311"/>
        <end position="331"/>
    </location>
</feature>
<keyword evidence="8 16" id="KW-1133">Transmembrane helix</keyword>
<name>A0A8C7XY98_9TELE</name>
<dbReference type="GeneTree" id="ENSGT00940000158795"/>
<feature type="transmembrane region" description="Helical" evidence="16">
    <location>
        <begin position="408"/>
        <end position="434"/>
    </location>
</feature>
<dbReference type="InterPro" id="IPR003663">
    <property type="entry name" value="Sugar/inositol_transpt"/>
</dbReference>
<dbReference type="InterPro" id="IPR036259">
    <property type="entry name" value="MFS_trans_sf"/>
</dbReference>
<evidence type="ECO:0000256" key="1">
    <source>
        <dbReference type="ARBA" id="ARBA00000590"/>
    </source>
</evidence>
<dbReference type="Ensembl" id="ENSOSIT00000021506.1">
    <property type="protein sequence ID" value="ENSOSIP00000020367.1"/>
    <property type="gene ID" value="ENSOSIG00000010891.1"/>
</dbReference>
<keyword evidence="6" id="KW-1003">Cell membrane</keyword>
<keyword evidence="7 16" id="KW-0812">Transmembrane</keyword>
<feature type="transmembrane region" description="Helical" evidence="16">
    <location>
        <begin position="80"/>
        <end position="102"/>
    </location>
</feature>
<evidence type="ECO:0000256" key="5">
    <source>
        <dbReference type="ARBA" id="ARBA00007004"/>
    </source>
</evidence>
<evidence type="ECO:0000256" key="2">
    <source>
        <dbReference type="ARBA" id="ARBA00000618"/>
    </source>
</evidence>
<evidence type="ECO:0000256" key="7">
    <source>
        <dbReference type="ARBA" id="ARBA00022692"/>
    </source>
</evidence>
<evidence type="ECO:0000313" key="19">
    <source>
        <dbReference type="Proteomes" id="UP000694383"/>
    </source>
</evidence>
<comment type="catalytic activity">
    <reaction evidence="11">
        <text>alpha,alpha-trehalose(in) = alpha,alpha-trehalose(out)</text>
        <dbReference type="Rhea" id="RHEA:17629"/>
        <dbReference type="ChEBI" id="CHEBI:16551"/>
    </reaction>
</comment>
<comment type="catalytic activity">
    <reaction evidence="1">
        <text>D-fructose(out) = D-fructose(in)</text>
        <dbReference type="Rhea" id="RHEA:60372"/>
        <dbReference type="ChEBI" id="CHEBI:37721"/>
    </reaction>
</comment>
<dbReference type="SUPFAM" id="SSF103473">
    <property type="entry name" value="MFS general substrate transporter"/>
    <property type="match status" value="1"/>
</dbReference>
<dbReference type="InterPro" id="IPR050549">
    <property type="entry name" value="MFS_Trehalose_Transporter"/>
</dbReference>
<feature type="transmembrane region" description="Helical" evidence="16">
    <location>
        <begin position="192"/>
        <end position="213"/>
    </location>
</feature>
<comment type="function">
    <text evidence="12">Insulin-regulated facilitative hexose transporter that mediates the transport of glucose and fructose. Facilitates hepatic influx of dietary trehalose, which in turn inhibits glucose and fructose influx triggering a starvation signal and hepatic autophagy through activation of AMPK and ULK1. Also able to mediate the transport of dehydroascorbate.</text>
</comment>
<evidence type="ECO:0000259" key="17">
    <source>
        <dbReference type="PROSITE" id="PS50850"/>
    </source>
</evidence>
<dbReference type="PANTHER" id="PTHR48021">
    <property type="match status" value="1"/>
</dbReference>
<feature type="transmembrane region" description="Helical" evidence="16">
    <location>
        <begin position="168"/>
        <end position="186"/>
    </location>
</feature>
<dbReference type="InterPro" id="IPR020846">
    <property type="entry name" value="MFS_dom"/>
</dbReference>